<dbReference type="Proteomes" id="UP000283269">
    <property type="component" value="Unassembled WGS sequence"/>
</dbReference>
<feature type="region of interest" description="Disordered" evidence="1">
    <location>
        <begin position="85"/>
        <end position="105"/>
    </location>
</feature>
<evidence type="ECO:0000256" key="1">
    <source>
        <dbReference type="SAM" id="MobiDB-lite"/>
    </source>
</evidence>
<dbReference type="PROSITE" id="PS50181">
    <property type="entry name" value="FBOX"/>
    <property type="match status" value="1"/>
</dbReference>
<gene>
    <name evidence="3" type="ORF">CVT25_014054</name>
</gene>
<dbReference type="InterPro" id="IPR032675">
    <property type="entry name" value="LRR_dom_sf"/>
</dbReference>
<dbReference type="InParanoid" id="A0A409X1Q6"/>
<reference evidence="3 4" key="1">
    <citation type="journal article" date="2018" name="Evol. Lett.">
        <title>Horizontal gene cluster transfer increased hallucinogenic mushroom diversity.</title>
        <authorList>
            <person name="Reynolds H.T."/>
            <person name="Vijayakumar V."/>
            <person name="Gluck-Thaler E."/>
            <person name="Korotkin H.B."/>
            <person name="Matheny P.B."/>
            <person name="Slot J.C."/>
        </authorList>
    </citation>
    <scope>NUCLEOTIDE SEQUENCE [LARGE SCALE GENOMIC DNA]</scope>
    <source>
        <strain evidence="3 4">2631</strain>
    </source>
</reference>
<keyword evidence="4" id="KW-1185">Reference proteome</keyword>
<dbReference type="EMBL" id="NHYD01002828">
    <property type="protein sequence ID" value="PPQ84703.1"/>
    <property type="molecule type" value="Genomic_DNA"/>
</dbReference>
<dbReference type="SUPFAM" id="SSF81383">
    <property type="entry name" value="F-box domain"/>
    <property type="match status" value="1"/>
</dbReference>
<comment type="caution">
    <text evidence="3">The sequence shown here is derived from an EMBL/GenBank/DDBJ whole genome shotgun (WGS) entry which is preliminary data.</text>
</comment>
<evidence type="ECO:0000313" key="4">
    <source>
        <dbReference type="Proteomes" id="UP000283269"/>
    </source>
</evidence>
<sequence>MPTLPVELWFHIAEFIPAHDLPKLIVVNRVFFEIIMNELYSQLSFISSDPRVFSEKVKSLKSSSLAERVRALTLWPGAIRDAIEAKGGEDSPEEEESARNRTPSPKFKRTRYLLKGREYVGELLGHRRSPSVPPTPKIGKASFSSQERREMFLEAIRNLTRVEEMQIDWYFDKGVGGDAWTFCFFPDIWQHIGQNLRQLSIDIQVYKMNEAVKYSGSLPNLESLTLILRCDKARGHPGDTIVPYFVNKLSPTLKQLSIKTIGHQELSLNFQLLGIFPQLTHLSISTPLDVQHLPDPSGFNQFLRNHPRLQSLCIRYTRCCTDCVHDGFNTYDGKHKLFRDVSLPAMHSLELGLHIPLSVGITDPLYNSIARLGTDLTSLTLKDRSLKLDEVRTVLRLFPSYRLKKLSLFAQLLTPQLIDLVAKVCPALTSLSLDVETIVKSEEPSESRVNNVEGFSQALANYAVDLDNDRWRYRTWVLSDISIMNWEFKIGHGYNRACMNAIAYAVPSVRSFAGRGHMLDSNIANTGASKPLVDLGERTKPFDT</sequence>
<dbReference type="InterPro" id="IPR036047">
    <property type="entry name" value="F-box-like_dom_sf"/>
</dbReference>
<evidence type="ECO:0000259" key="2">
    <source>
        <dbReference type="PROSITE" id="PS50181"/>
    </source>
</evidence>
<name>A0A409X1Q6_PSICY</name>
<accession>A0A409X1Q6</accession>
<dbReference type="InterPro" id="IPR001810">
    <property type="entry name" value="F-box_dom"/>
</dbReference>
<dbReference type="AlphaFoldDB" id="A0A409X1Q6"/>
<dbReference type="Gene3D" id="3.80.10.10">
    <property type="entry name" value="Ribonuclease Inhibitor"/>
    <property type="match status" value="1"/>
</dbReference>
<proteinExistence type="predicted"/>
<organism evidence="3 4">
    <name type="scientific">Psilocybe cyanescens</name>
    <dbReference type="NCBI Taxonomy" id="93625"/>
    <lineage>
        <taxon>Eukaryota</taxon>
        <taxon>Fungi</taxon>
        <taxon>Dikarya</taxon>
        <taxon>Basidiomycota</taxon>
        <taxon>Agaricomycotina</taxon>
        <taxon>Agaricomycetes</taxon>
        <taxon>Agaricomycetidae</taxon>
        <taxon>Agaricales</taxon>
        <taxon>Agaricineae</taxon>
        <taxon>Strophariaceae</taxon>
        <taxon>Psilocybe</taxon>
    </lineage>
</organism>
<evidence type="ECO:0000313" key="3">
    <source>
        <dbReference type="EMBL" id="PPQ84703.1"/>
    </source>
</evidence>
<dbReference type="SUPFAM" id="SSF52047">
    <property type="entry name" value="RNI-like"/>
    <property type="match status" value="1"/>
</dbReference>
<dbReference type="OrthoDB" id="2915292at2759"/>
<protein>
    <recommendedName>
        <fullName evidence="2">F-box domain-containing protein</fullName>
    </recommendedName>
</protein>
<feature type="domain" description="F-box" evidence="2">
    <location>
        <begin position="1"/>
        <end position="43"/>
    </location>
</feature>